<accession>A0A1F7JN16</accession>
<evidence type="ECO:0000256" key="10">
    <source>
        <dbReference type="ARBA" id="ARBA00038367"/>
    </source>
</evidence>
<comment type="pathway">
    <text evidence="2">Cell wall biogenesis; peptidoglycan biosynthesis.</text>
</comment>
<dbReference type="SUPFAM" id="SSF55205">
    <property type="entry name" value="EPT/RTPC-like"/>
    <property type="match status" value="1"/>
</dbReference>
<dbReference type="GO" id="GO:0005737">
    <property type="term" value="C:cytoplasm"/>
    <property type="evidence" value="ECO:0007669"/>
    <property type="project" value="UniProtKB-SubCell"/>
</dbReference>
<evidence type="ECO:0000256" key="5">
    <source>
        <dbReference type="ARBA" id="ARBA00022679"/>
    </source>
</evidence>
<dbReference type="InterPro" id="IPR001986">
    <property type="entry name" value="Enolpyruvate_Tfrase_dom"/>
</dbReference>
<protein>
    <recommendedName>
        <fullName evidence="12 14">UDP-N-acetylglucosamine 1-carboxyvinyltransferase</fullName>
        <ecNumber evidence="11 14">2.5.1.7</ecNumber>
    </recommendedName>
</protein>
<dbReference type="InterPro" id="IPR050068">
    <property type="entry name" value="MurA_subfamily"/>
</dbReference>
<keyword evidence="5 16" id="KW-0808">Transferase</keyword>
<dbReference type="InterPro" id="IPR036968">
    <property type="entry name" value="Enolpyruvate_Tfrase_sf"/>
</dbReference>
<evidence type="ECO:0000256" key="2">
    <source>
        <dbReference type="ARBA" id="ARBA00004752"/>
    </source>
</evidence>
<evidence type="ECO:0000256" key="7">
    <source>
        <dbReference type="ARBA" id="ARBA00022984"/>
    </source>
</evidence>
<evidence type="ECO:0000256" key="3">
    <source>
        <dbReference type="ARBA" id="ARBA00022490"/>
    </source>
</evidence>
<keyword evidence="7" id="KW-0573">Peptidoglycan synthesis</keyword>
<reference evidence="16 17" key="1">
    <citation type="journal article" date="2016" name="Nat. Commun.">
        <title>Thousands of microbial genomes shed light on interconnected biogeochemical processes in an aquifer system.</title>
        <authorList>
            <person name="Anantharaman K."/>
            <person name="Brown C.T."/>
            <person name="Hug L.A."/>
            <person name="Sharon I."/>
            <person name="Castelle C.J."/>
            <person name="Probst A.J."/>
            <person name="Thomas B.C."/>
            <person name="Singh A."/>
            <person name="Wilkins M.J."/>
            <person name="Karaoz U."/>
            <person name="Brodie E.L."/>
            <person name="Williams K.H."/>
            <person name="Hubbard S.S."/>
            <person name="Banfield J.F."/>
        </authorList>
    </citation>
    <scope>NUCLEOTIDE SEQUENCE [LARGE SCALE GENOMIC DNA]</scope>
</reference>
<dbReference type="GO" id="GO:0019277">
    <property type="term" value="P:UDP-N-acetylgalactosamine biosynthetic process"/>
    <property type="evidence" value="ECO:0007669"/>
    <property type="project" value="InterPro"/>
</dbReference>
<dbReference type="NCBIfam" id="NF006873">
    <property type="entry name" value="PRK09369.1"/>
    <property type="match status" value="1"/>
</dbReference>
<evidence type="ECO:0000256" key="8">
    <source>
        <dbReference type="ARBA" id="ARBA00023306"/>
    </source>
</evidence>
<evidence type="ECO:0000256" key="14">
    <source>
        <dbReference type="NCBIfam" id="TIGR01072"/>
    </source>
</evidence>
<evidence type="ECO:0000313" key="17">
    <source>
        <dbReference type="Proteomes" id="UP000176376"/>
    </source>
</evidence>
<dbReference type="Gene3D" id="3.65.10.10">
    <property type="entry name" value="Enolpyruvate transferase domain"/>
    <property type="match status" value="2"/>
</dbReference>
<dbReference type="GO" id="GO:0008760">
    <property type="term" value="F:UDP-N-acetylglucosamine 1-carboxyvinyltransferase activity"/>
    <property type="evidence" value="ECO:0007669"/>
    <property type="project" value="UniProtKB-UniRule"/>
</dbReference>
<dbReference type="Proteomes" id="UP000176376">
    <property type="component" value="Unassembled WGS sequence"/>
</dbReference>
<dbReference type="EC" id="2.5.1.7" evidence="11 14"/>
<evidence type="ECO:0000313" key="16">
    <source>
        <dbReference type="EMBL" id="OGK56967.1"/>
    </source>
</evidence>
<dbReference type="InterPro" id="IPR013792">
    <property type="entry name" value="RNA3'P_cycl/enolpyr_Trfase_a/b"/>
</dbReference>
<keyword evidence="6" id="KW-0133">Cell shape</keyword>
<comment type="caution">
    <text evidence="16">The sequence shown here is derived from an EMBL/GenBank/DDBJ whole genome shotgun (WGS) entry which is preliminary data.</text>
</comment>
<keyword evidence="8" id="KW-0131">Cell cycle</keyword>
<dbReference type="InterPro" id="IPR005750">
    <property type="entry name" value="UDP_GlcNAc_COvinyl_MurA"/>
</dbReference>
<dbReference type="GO" id="GO:0008360">
    <property type="term" value="P:regulation of cell shape"/>
    <property type="evidence" value="ECO:0007669"/>
    <property type="project" value="UniProtKB-KW"/>
</dbReference>
<evidence type="ECO:0000256" key="9">
    <source>
        <dbReference type="ARBA" id="ARBA00023316"/>
    </source>
</evidence>
<feature type="domain" description="Enolpyruvate transferase" evidence="15">
    <location>
        <begin position="7"/>
        <end position="433"/>
    </location>
</feature>
<dbReference type="STRING" id="1802074.A3J15_03370"/>
<evidence type="ECO:0000259" key="15">
    <source>
        <dbReference type="Pfam" id="PF00275"/>
    </source>
</evidence>
<dbReference type="PANTHER" id="PTHR43783">
    <property type="entry name" value="UDP-N-ACETYLGLUCOSAMINE 1-CARBOXYVINYLTRANSFERASE"/>
    <property type="match status" value="1"/>
</dbReference>
<sequence>MHDAYIVQGGQPFKGEVMLSGAKNVALKVIIASLLFDGSVELNNIPQINDVDELIGLIRSHGIKVSYKHHRLTIDNNNFTQTEIGMLEAAKIRVSFMLFAPLLIRFGRATIPNPGGCRLGARPIDRQVDMMKAFGVDINYDSSSGYYRSTLKSRRPKGTAYRFFKPTHTGTELALMFAALADGESRIDNCAHEPEIDDLVAFLNQAGAKIKGSQGSFDITGVSSLVMNQPFTISNDRNEAPTFAAFAIASKGDIFIKGISAHSISTFINELKKSGGGIEETTSGIRFYYKGQLKASNLITRPHPGFMTDWQGPWAVLMTQANGVSTIHETVFENRFGYVSELKKLGAQIEYYEPKVDEPESIYQFNIADRDIDCASQAIRIIGGTDLHGGVLNVTDLRAGASLLIAASCASGETVINGASVIDRGYENIDKKLLSLGAKIKKVQNL</sequence>
<comment type="subcellular location">
    <subcellularLocation>
        <location evidence="1">Cytoplasm</location>
    </subcellularLocation>
</comment>
<evidence type="ECO:0000256" key="4">
    <source>
        <dbReference type="ARBA" id="ARBA00022618"/>
    </source>
</evidence>
<dbReference type="CDD" id="cd01555">
    <property type="entry name" value="UdpNAET"/>
    <property type="match status" value="1"/>
</dbReference>
<dbReference type="PANTHER" id="PTHR43783:SF1">
    <property type="entry name" value="UDP-N-ACETYLGLUCOSAMINE 1-CARBOXYVINYLTRANSFERASE"/>
    <property type="match status" value="1"/>
</dbReference>
<evidence type="ECO:0000256" key="1">
    <source>
        <dbReference type="ARBA" id="ARBA00004496"/>
    </source>
</evidence>
<proteinExistence type="inferred from homology"/>
<dbReference type="NCBIfam" id="TIGR01072">
    <property type="entry name" value="murA"/>
    <property type="match status" value="1"/>
</dbReference>
<evidence type="ECO:0000256" key="11">
    <source>
        <dbReference type="ARBA" id="ARBA00039108"/>
    </source>
</evidence>
<comment type="similarity">
    <text evidence="10">Belongs to the EPSP synthase family. MurA subfamily.</text>
</comment>
<dbReference type="GO" id="GO:0071555">
    <property type="term" value="P:cell wall organization"/>
    <property type="evidence" value="ECO:0007669"/>
    <property type="project" value="UniProtKB-KW"/>
</dbReference>
<comment type="catalytic activity">
    <reaction evidence="13">
        <text>phosphoenolpyruvate + UDP-N-acetyl-alpha-D-glucosamine = UDP-N-acetyl-3-O-(1-carboxyvinyl)-alpha-D-glucosamine + phosphate</text>
        <dbReference type="Rhea" id="RHEA:18681"/>
        <dbReference type="ChEBI" id="CHEBI:43474"/>
        <dbReference type="ChEBI" id="CHEBI:57705"/>
        <dbReference type="ChEBI" id="CHEBI:58702"/>
        <dbReference type="ChEBI" id="CHEBI:68483"/>
        <dbReference type="EC" id="2.5.1.7"/>
    </reaction>
</comment>
<name>A0A1F7JN16_9BACT</name>
<keyword evidence="3" id="KW-0963">Cytoplasm</keyword>
<dbReference type="Pfam" id="PF00275">
    <property type="entry name" value="EPSP_synthase"/>
    <property type="match status" value="1"/>
</dbReference>
<evidence type="ECO:0000256" key="12">
    <source>
        <dbReference type="ARBA" id="ARBA00039754"/>
    </source>
</evidence>
<keyword evidence="4" id="KW-0132">Cell division</keyword>
<gene>
    <name evidence="16" type="ORF">A3J15_03370</name>
</gene>
<organism evidence="16 17">
    <name type="scientific">Candidatus Roizmanbacteria bacterium RIFCSPLOWO2_02_FULL_38_10</name>
    <dbReference type="NCBI Taxonomy" id="1802074"/>
    <lineage>
        <taxon>Bacteria</taxon>
        <taxon>Candidatus Roizmaniibacteriota</taxon>
    </lineage>
</organism>
<evidence type="ECO:0000256" key="6">
    <source>
        <dbReference type="ARBA" id="ARBA00022960"/>
    </source>
</evidence>
<dbReference type="AlphaFoldDB" id="A0A1F7JN16"/>
<keyword evidence="9" id="KW-0961">Cell wall biogenesis/degradation</keyword>
<dbReference type="GO" id="GO:0051301">
    <property type="term" value="P:cell division"/>
    <property type="evidence" value="ECO:0007669"/>
    <property type="project" value="UniProtKB-KW"/>
</dbReference>
<dbReference type="GO" id="GO:0009252">
    <property type="term" value="P:peptidoglycan biosynthetic process"/>
    <property type="evidence" value="ECO:0007669"/>
    <property type="project" value="UniProtKB-UniRule"/>
</dbReference>
<evidence type="ECO:0000256" key="13">
    <source>
        <dbReference type="ARBA" id="ARBA00047527"/>
    </source>
</evidence>
<dbReference type="EMBL" id="MGAY01000018">
    <property type="protein sequence ID" value="OGK56967.1"/>
    <property type="molecule type" value="Genomic_DNA"/>
</dbReference>